<dbReference type="Proteomes" id="UP000383932">
    <property type="component" value="Unassembled WGS sequence"/>
</dbReference>
<keyword evidence="1" id="KW-0732">Signal</keyword>
<feature type="chain" id="PRO_5024448221" description="F-box domain-containing protein" evidence="1">
    <location>
        <begin position="27"/>
        <end position="562"/>
    </location>
</feature>
<organism evidence="2 3">
    <name type="scientific">Ceratobasidium theobromae</name>
    <dbReference type="NCBI Taxonomy" id="1582974"/>
    <lineage>
        <taxon>Eukaryota</taxon>
        <taxon>Fungi</taxon>
        <taxon>Dikarya</taxon>
        <taxon>Basidiomycota</taxon>
        <taxon>Agaricomycotina</taxon>
        <taxon>Agaricomycetes</taxon>
        <taxon>Cantharellales</taxon>
        <taxon>Ceratobasidiaceae</taxon>
        <taxon>Ceratobasidium</taxon>
    </lineage>
</organism>
<comment type="caution">
    <text evidence="2">The sequence shown here is derived from an EMBL/GenBank/DDBJ whole genome shotgun (WGS) entry which is preliminary data.</text>
</comment>
<evidence type="ECO:0000256" key="1">
    <source>
        <dbReference type="SAM" id="SignalP"/>
    </source>
</evidence>
<gene>
    <name evidence="2" type="ORF">CTheo_6611</name>
</gene>
<feature type="signal peptide" evidence="1">
    <location>
        <begin position="1"/>
        <end position="26"/>
    </location>
</feature>
<sequence length="562" mass="62504">MLGPGSATQHMSILVIPAEILSVVVGSGTPGEIRRWREVSRAFKKIVDDSPSLQYRLQLDRLGYIEPVKPRRDLSYTGKVEYLRRHRERLRKLTGASNTRIDFPNSGGRFMKYKFSRGVFAHHTSEFENDIVEFMPQSISVYEIPSFNRGLEECKSWSHTTNLGVTVAEFGLSIVLDLLVLFELGTSSLGDDSNVIAVTRIHLRSLRSGSAHPAAAVPVLSYPVASSSLADFSICFRIVGDYLMVMFNPPEFVLLDSILVVWNWVLGKQIADFPTRGDSFAFISPNLFVVPFSRNDTLAGAPLEVIGQLDIYALNLELENQPPGAFQHIATLQLPEHNIDSLLVTFIGVDNSASPSAHSKTVPPSRIPSKVFDISPENEVLCVTVSVLIDEDTDVFSPHAALGVLLVHHSVILDRLKSLPQSDKPHKIPWSRWAEKTVWADESFHAMSNLHFSASGHLASFIKERQVVIYDVRPCFLGLRASQVPKGVIDLQNDEGTLVGALRRLFTTGISAACKPKVVSSFRLPTELEDPIIVMDEEHVILVDELSMGSTEFEDFMYIYAF</sequence>
<reference evidence="2 3" key="1">
    <citation type="journal article" date="2019" name="Fungal Biol. Biotechnol.">
        <title>Draft genome sequence of fastidious pathogen Ceratobasidium theobromae, which causes vascular-streak dieback in Theobroma cacao.</title>
        <authorList>
            <person name="Ali S.S."/>
            <person name="Asman A."/>
            <person name="Shao J."/>
            <person name="Firmansyah A.P."/>
            <person name="Susilo A.W."/>
            <person name="Rosmana A."/>
            <person name="McMahon P."/>
            <person name="Junaid M."/>
            <person name="Guest D."/>
            <person name="Kheng T.Y."/>
            <person name="Meinhardt L.W."/>
            <person name="Bailey B.A."/>
        </authorList>
    </citation>
    <scope>NUCLEOTIDE SEQUENCE [LARGE SCALE GENOMIC DNA]</scope>
    <source>
        <strain evidence="2 3">CT2</strain>
    </source>
</reference>
<protein>
    <recommendedName>
        <fullName evidence="4">F-box domain-containing protein</fullName>
    </recommendedName>
</protein>
<keyword evidence="3" id="KW-1185">Reference proteome</keyword>
<proteinExistence type="predicted"/>
<name>A0A5N5QEL4_9AGAM</name>
<accession>A0A5N5QEL4</accession>
<dbReference type="EMBL" id="SSOP01000213">
    <property type="protein sequence ID" value="KAB5589953.1"/>
    <property type="molecule type" value="Genomic_DNA"/>
</dbReference>
<dbReference type="AlphaFoldDB" id="A0A5N5QEL4"/>
<evidence type="ECO:0008006" key="4">
    <source>
        <dbReference type="Google" id="ProtNLM"/>
    </source>
</evidence>
<evidence type="ECO:0000313" key="3">
    <source>
        <dbReference type="Proteomes" id="UP000383932"/>
    </source>
</evidence>
<dbReference type="OrthoDB" id="2745718at2759"/>
<evidence type="ECO:0000313" key="2">
    <source>
        <dbReference type="EMBL" id="KAB5589953.1"/>
    </source>
</evidence>